<dbReference type="InterPro" id="IPR011711">
    <property type="entry name" value="GntR_C"/>
</dbReference>
<sequence>MEWLVMTKGRLKSKQTLSDKAYIYIRDLIISGEVKGGELLTEKSIGEELKMSRTPVKRALTRLEQEGYLKSIDGVGTIVLELSIKDLADIYEVRIALEKIAVKTSIHNISDLEIDRLRTDLLKILEDKKNNKYITEDYLIEKDEEIHMLILENSDNNYIKNIYSSIKSQIDRYQHEAYTLTDTIVESTEYHLEILKCLKNRDLEETLVILEEHLKWSYGVLVKEFIKLN</sequence>
<dbReference type="InterPro" id="IPR000524">
    <property type="entry name" value="Tscrpt_reg_HTH_GntR"/>
</dbReference>
<dbReference type="InterPro" id="IPR008920">
    <property type="entry name" value="TF_FadR/GntR_C"/>
</dbReference>
<dbReference type="InterPro" id="IPR036388">
    <property type="entry name" value="WH-like_DNA-bd_sf"/>
</dbReference>
<evidence type="ECO:0000259" key="4">
    <source>
        <dbReference type="PROSITE" id="PS50949"/>
    </source>
</evidence>
<dbReference type="PROSITE" id="PS50949">
    <property type="entry name" value="HTH_GNTR"/>
    <property type="match status" value="1"/>
</dbReference>
<dbReference type="Pfam" id="PF07729">
    <property type="entry name" value="FCD"/>
    <property type="match status" value="1"/>
</dbReference>
<dbReference type="Gene3D" id="1.20.120.530">
    <property type="entry name" value="GntR ligand-binding domain-like"/>
    <property type="match status" value="1"/>
</dbReference>
<evidence type="ECO:0000256" key="2">
    <source>
        <dbReference type="ARBA" id="ARBA00023125"/>
    </source>
</evidence>
<proteinExistence type="predicted"/>
<evidence type="ECO:0000256" key="3">
    <source>
        <dbReference type="ARBA" id="ARBA00023163"/>
    </source>
</evidence>
<evidence type="ECO:0000313" key="5">
    <source>
        <dbReference type="EMBL" id="MEQ3346785.1"/>
    </source>
</evidence>
<dbReference type="SMART" id="SM00895">
    <property type="entry name" value="FCD"/>
    <property type="match status" value="1"/>
</dbReference>
<dbReference type="PANTHER" id="PTHR43537">
    <property type="entry name" value="TRANSCRIPTIONAL REGULATOR, GNTR FAMILY"/>
    <property type="match status" value="1"/>
</dbReference>
<feature type="domain" description="HTH gntR-type" evidence="4">
    <location>
        <begin position="15"/>
        <end position="82"/>
    </location>
</feature>
<dbReference type="Proteomes" id="UP001491691">
    <property type="component" value="Unassembled WGS sequence"/>
</dbReference>
<dbReference type="Pfam" id="PF00392">
    <property type="entry name" value="GntR"/>
    <property type="match status" value="1"/>
</dbReference>
<dbReference type="SUPFAM" id="SSF46785">
    <property type="entry name" value="Winged helix' DNA-binding domain"/>
    <property type="match status" value="1"/>
</dbReference>
<dbReference type="PANTHER" id="PTHR43537:SF24">
    <property type="entry name" value="GLUCONATE OPERON TRANSCRIPTIONAL REPRESSOR"/>
    <property type="match status" value="1"/>
</dbReference>
<evidence type="ECO:0000313" key="6">
    <source>
        <dbReference type="Proteomes" id="UP001491691"/>
    </source>
</evidence>
<dbReference type="Gene3D" id="1.10.10.10">
    <property type="entry name" value="Winged helix-like DNA-binding domain superfamily/Winged helix DNA-binding domain"/>
    <property type="match status" value="1"/>
</dbReference>
<keyword evidence="3" id="KW-0804">Transcription</keyword>
<keyword evidence="2" id="KW-0238">DNA-binding</keyword>
<evidence type="ECO:0000256" key="1">
    <source>
        <dbReference type="ARBA" id="ARBA00023015"/>
    </source>
</evidence>
<comment type="caution">
    <text evidence="5">The sequence shown here is derived from an EMBL/GenBank/DDBJ whole genome shotgun (WGS) entry which is preliminary data.</text>
</comment>
<dbReference type="SUPFAM" id="SSF48008">
    <property type="entry name" value="GntR ligand-binding domain-like"/>
    <property type="match status" value="1"/>
</dbReference>
<keyword evidence="6" id="KW-1185">Reference proteome</keyword>
<dbReference type="RefSeq" id="WP_349188675.1">
    <property type="nucleotide sequence ID" value="NZ_JBBNPP010000007.1"/>
</dbReference>
<dbReference type="InterPro" id="IPR036390">
    <property type="entry name" value="WH_DNA-bd_sf"/>
</dbReference>
<gene>
    <name evidence="5" type="ORF">AAA073_04985</name>
</gene>
<name>A0ABV1J1L2_9FIRM</name>
<dbReference type="EMBL" id="JBBNPP010000007">
    <property type="protein sequence ID" value="MEQ3346785.1"/>
    <property type="molecule type" value="Genomic_DNA"/>
</dbReference>
<dbReference type="CDD" id="cd07377">
    <property type="entry name" value="WHTH_GntR"/>
    <property type="match status" value="1"/>
</dbReference>
<dbReference type="PRINTS" id="PR00035">
    <property type="entry name" value="HTHGNTR"/>
</dbReference>
<accession>A0ABV1J1L2</accession>
<keyword evidence="1" id="KW-0805">Transcription regulation</keyword>
<organism evidence="5 6">
    <name type="scientific">Peptoniphilus senegalensis</name>
    <dbReference type="NCBI Taxonomy" id="1465757"/>
    <lineage>
        <taxon>Bacteria</taxon>
        <taxon>Bacillati</taxon>
        <taxon>Bacillota</taxon>
        <taxon>Tissierellia</taxon>
        <taxon>Tissierellales</taxon>
        <taxon>Peptoniphilaceae</taxon>
        <taxon>Peptoniphilus</taxon>
    </lineage>
</organism>
<dbReference type="SMART" id="SM00345">
    <property type="entry name" value="HTH_GNTR"/>
    <property type="match status" value="1"/>
</dbReference>
<protein>
    <submittedName>
        <fullName evidence="5">GntR family transcriptional regulator</fullName>
    </submittedName>
</protein>
<reference evidence="5 6" key="1">
    <citation type="submission" date="2024-04" db="EMBL/GenBank/DDBJ databases">
        <title>Human intestinal bacterial collection.</title>
        <authorList>
            <person name="Pauvert C."/>
            <person name="Hitch T.C.A."/>
            <person name="Clavel T."/>
        </authorList>
    </citation>
    <scope>NUCLEOTIDE SEQUENCE [LARGE SCALE GENOMIC DNA]</scope>
    <source>
        <strain evidence="5 6">CLA-SR-H019</strain>
    </source>
</reference>